<protein>
    <submittedName>
        <fullName evidence="2">Uncharacterized protein</fullName>
    </submittedName>
</protein>
<dbReference type="EMBL" id="CP090892">
    <property type="protein sequence ID" value="ULU04153.1"/>
    <property type="molecule type" value="Genomic_DNA"/>
</dbReference>
<dbReference type="AlphaFoldDB" id="A0AAE9ISP6"/>
<evidence type="ECO:0000313" key="2">
    <source>
        <dbReference type="EMBL" id="ULU04153.1"/>
    </source>
</evidence>
<organism evidence="2 3">
    <name type="scientific">Caenorhabditis briggsae</name>
    <dbReference type="NCBI Taxonomy" id="6238"/>
    <lineage>
        <taxon>Eukaryota</taxon>
        <taxon>Metazoa</taxon>
        <taxon>Ecdysozoa</taxon>
        <taxon>Nematoda</taxon>
        <taxon>Chromadorea</taxon>
        <taxon>Rhabditida</taxon>
        <taxon>Rhabditina</taxon>
        <taxon>Rhabditomorpha</taxon>
        <taxon>Rhabditoidea</taxon>
        <taxon>Rhabditidae</taxon>
        <taxon>Peloderinae</taxon>
        <taxon>Caenorhabditis</taxon>
    </lineage>
</organism>
<accession>A0AAE9ISP6</accession>
<reference evidence="2 3" key="1">
    <citation type="submission" date="2022-05" db="EMBL/GenBank/DDBJ databases">
        <title>Chromosome-level reference genomes for two strains of Caenorhabditis briggsae: an improved platform for comparative genomics.</title>
        <authorList>
            <person name="Stevens L."/>
            <person name="Andersen E.C."/>
        </authorList>
    </citation>
    <scope>NUCLEOTIDE SEQUENCE [LARGE SCALE GENOMIC DNA]</scope>
    <source>
        <strain evidence="2">QX1410_ONT</strain>
        <tissue evidence="2">Whole-organism</tissue>
    </source>
</reference>
<sequence>MLLRSVDESQIHLMDLLTLAREKHRDLYSENDINLRQEVLHAELIKSVRRNCRTAPRRLQKRRAEDSGDLRCENSEIRRKIPEEPIEKKRKDNLIGPFSAEDFFSQSCSDRMIDFSALRPPNPSFETQRKTKIGTRTLNSNPDVFQRLSAVKKSKK</sequence>
<feature type="region of interest" description="Disordered" evidence="1">
    <location>
        <begin position="119"/>
        <end position="156"/>
    </location>
</feature>
<evidence type="ECO:0000313" key="3">
    <source>
        <dbReference type="Proteomes" id="UP000827892"/>
    </source>
</evidence>
<proteinExistence type="predicted"/>
<evidence type="ECO:0000256" key="1">
    <source>
        <dbReference type="SAM" id="MobiDB-lite"/>
    </source>
</evidence>
<gene>
    <name evidence="2" type="ORF">L3Y34_017146</name>
</gene>
<dbReference type="OMA" id="CENSEIR"/>
<name>A0AAE9ISP6_CAEBR</name>
<feature type="compositionally biased region" description="Polar residues" evidence="1">
    <location>
        <begin position="134"/>
        <end position="143"/>
    </location>
</feature>
<dbReference type="Proteomes" id="UP000827892">
    <property type="component" value="Chromosome II"/>
</dbReference>